<protein>
    <recommendedName>
        <fullName evidence="3">Fumarylacetoacetase-like C-terminal domain-containing protein</fullName>
    </recommendedName>
</protein>
<dbReference type="GO" id="GO:0019752">
    <property type="term" value="P:carboxylic acid metabolic process"/>
    <property type="evidence" value="ECO:0007669"/>
    <property type="project" value="UniProtKB-ARBA"/>
</dbReference>
<accession>A0A2R6C373</accession>
<dbReference type="AlphaFoldDB" id="A0A2R6C373"/>
<name>A0A2R6C373_9ARCH</name>
<dbReference type="EMBL" id="NEXN01000012">
    <property type="protein sequence ID" value="PSO05325.1"/>
    <property type="molecule type" value="Genomic_DNA"/>
</dbReference>
<reference evidence="4 5" key="1">
    <citation type="submission" date="2017-04" db="EMBL/GenBank/DDBJ databases">
        <title>Novel microbial lineages endemic to geothermal iron-oxide mats fill important gaps in the evolutionary history of Archaea.</title>
        <authorList>
            <person name="Jay Z.J."/>
            <person name="Beam J.P."/>
            <person name="Dlakic M."/>
            <person name="Rusch D.B."/>
            <person name="Kozubal M.A."/>
            <person name="Inskeep W.P."/>
        </authorList>
    </citation>
    <scope>NUCLEOTIDE SEQUENCE [LARGE SCALE GENOMIC DNA]</scope>
    <source>
        <strain evidence="4">ECH_B_SAG-G06</strain>
    </source>
</reference>
<dbReference type="InterPro" id="IPR051121">
    <property type="entry name" value="FAH"/>
</dbReference>
<comment type="caution">
    <text evidence="4">The sequence shown here is derived from an EMBL/GenBank/DDBJ whole genome shotgun (WGS) entry which is preliminary data.</text>
</comment>
<dbReference type="FunFam" id="3.90.850.10:FF:000002">
    <property type="entry name" value="2-hydroxyhepta-2,4-diene-1,7-dioate isomerase"/>
    <property type="match status" value="1"/>
</dbReference>
<dbReference type="InterPro" id="IPR011234">
    <property type="entry name" value="Fumarylacetoacetase-like_C"/>
</dbReference>
<dbReference type="PANTHER" id="PTHR42796">
    <property type="entry name" value="FUMARYLACETOACETATE HYDROLASE DOMAIN-CONTAINING PROTEIN 2A-RELATED"/>
    <property type="match status" value="1"/>
</dbReference>
<dbReference type="GO" id="GO:0046872">
    <property type="term" value="F:metal ion binding"/>
    <property type="evidence" value="ECO:0007669"/>
    <property type="project" value="UniProtKB-KW"/>
</dbReference>
<feature type="domain" description="Fumarylacetoacetase-like C-terminal" evidence="3">
    <location>
        <begin position="81"/>
        <end position="289"/>
    </location>
</feature>
<evidence type="ECO:0000313" key="5">
    <source>
        <dbReference type="Proteomes" id="UP000240582"/>
    </source>
</evidence>
<evidence type="ECO:0000256" key="1">
    <source>
        <dbReference type="ARBA" id="ARBA00010211"/>
    </source>
</evidence>
<gene>
    <name evidence="4" type="ORF">B9Q12_00685</name>
</gene>
<evidence type="ECO:0000313" key="4">
    <source>
        <dbReference type="EMBL" id="PSO05325.1"/>
    </source>
</evidence>
<evidence type="ECO:0000259" key="3">
    <source>
        <dbReference type="Pfam" id="PF01557"/>
    </source>
</evidence>
<dbReference type="Proteomes" id="UP000240582">
    <property type="component" value="Unassembled WGS sequence"/>
</dbReference>
<proteinExistence type="inferred from homology"/>
<organism evidence="4 5">
    <name type="scientific">Candidatus Marsarchaeota G2 archaeon ECH_B_SAG-G06</name>
    <dbReference type="NCBI Taxonomy" id="1978166"/>
    <lineage>
        <taxon>Archaea</taxon>
        <taxon>Candidatus Marsarchaeota</taxon>
        <taxon>Candidatus Marsarchaeota group 2</taxon>
    </lineage>
</organism>
<dbReference type="PANTHER" id="PTHR42796:SF4">
    <property type="entry name" value="FUMARYLACETOACETATE HYDROLASE DOMAIN-CONTAINING PROTEIN 2A"/>
    <property type="match status" value="1"/>
</dbReference>
<dbReference type="Pfam" id="PF01557">
    <property type="entry name" value="FAA_hydrolase"/>
    <property type="match status" value="1"/>
</dbReference>
<sequence>MKICNYRVQGATRVGVIKDGLVYDVKDVCKKFGFENVNTVDELLKKGLLQKLCGIEEQIYKEESVPLSSVKIVSPVLNPEKIFLAAVNYYSHASEGKTKPFTSPYFFTRFRNCIVNPDEPILIPRISKKVDWEVELALIVSKRAKYVERSECFEYVAGYTVANDISFRDLQFPATPYGPNWVKGKALDSSLPLGPWLVTPDEIPDPYSLELKLRVNGETMQNGRASDMIFSIEELVENLSAGITLEPADVICTGTPEGVAFFTGKPFLKSGDVVEAEISKIGVLRNPVVEEKL</sequence>
<dbReference type="Gene3D" id="3.90.850.10">
    <property type="entry name" value="Fumarylacetoacetase-like, C-terminal domain"/>
    <property type="match status" value="1"/>
</dbReference>
<keyword evidence="2" id="KW-0479">Metal-binding</keyword>
<evidence type="ECO:0000256" key="2">
    <source>
        <dbReference type="ARBA" id="ARBA00022723"/>
    </source>
</evidence>
<dbReference type="GO" id="GO:0016853">
    <property type="term" value="F:isomerase activity"/>
    <property type="evidence" value="ECO:0007669"/>
    <property type="project" value="UniProtKB-ARBA"/>
</dbReference>
<dbReference type="SUPFAM" id="SSF56529">
    <property type="entry name" value="FAH"/>
    <property type="match status" value="1"/>
</dbReference>
<comment type="similarity">
    <text evidence="1">Belongs to the FAH family.</text>
</comment>
<dbReference type="InterPro" id="IPR036663">
    <property type="entry name" value="Fumarylacetoacetase_C_sf"/>
</dbReference>